<evidence type="ECO:0000259" key="8">
    <source>
        <dbReference type="Pfam" id="PF00150"/>
    </source>
</evidence>
<sequence length="349" mass="40356">MGQHDFKSGVNLGGWISQYRAYSMEHFDTFITEQDVAQIAKWGMDHIRLPVDYPVIMHDGAEGAEGWNEEGLSYIDKCLDWATKYGLGVVLDLHKAPGYSFGTLDKNNLFTDVRMQERFCQIWQMFANRYRSEGEYLQFELLNEVVDQDSTRWNRLAHRAIAAIRGADHGRAIIYGGNYYNSIDELKEIELVPNDDRIIYTFHMYKPILFTHQKAPWVPVLHAYNQTVEYPGEAVGIQEFIDSNPDIRDNHMKEYIPEYMDKSLMEKYLQPAADFIAQTGKPLYCGEYGVINRTPADSRNRWHKDVTDLFKQMNIGSAVWSYKEMSFGLVDASGQVVDEELVRILTSKQ</sequence>
<evidence type="ECO:0000256" key="6">
    <source>
        <dbReference type="ARBA" id="ARBA00023326"/>
    </source>
</evidence>
<evidence type="ECO:0000256" key="1">
    <source>
        <dbReference type="ARBA" id="ARBA00005641"/>
    </source>
</evidence>
<dbReference type="GO" id="GO:0005576">
    <property type="term" value="C:extracellular region"/>
    <property type="evidence" value="ECO:0007669"/>
    <property type="project" value="TreeGrafter"/>
</dbReference>
<dbReference type="InterPro" id="IPR050386">
    <property type="entry name" value="Glycosyl_hydrolase_5"/>
</dbReference>
<dbReference type="EMBL" id="BOVK01000029">
    <property type="protein sequence ID" value="GIQ69528.1"/>
    <property type="molecule type" value="Genomic_DNA"/>
</dbReference>
<dbReference type="AlphaFoldDB" id="A0A8J4H6R6"/>
<dbReference type="Pfam" id="PF00150">
    <property type="entry name" value="Cellulase"/>
    <property type="match status" value="1"/>
</dbReference>
<evidence type="ECO:0000313" key="9">
    <source>
        <dbReference type="EMBL" id="GIQ69528.1"/>
    </source>
</evidence>
<comment type="caution">
    <text evidence="9">The sequence shown here is derived from an EMBL/GenBank/DDBJ whole genome shotgun (WGS) entry which is preliminary data.</text>
</comment>
<organism evidence="9 10">
    <name type="scientific">Xylanibacillus composti</name>
    <dbReference type="NCBI Taxonomy" id="1572762"/>
    <lineage>
        <taxon>Bacteria</taxon>
        <taxon>Bacillati</taxon>
        <taxon>Bacillota</taxon>
        <taxon>Bacilli</taxon>
        <taxon>Bacillales</taxon>
        <taxon>Paenibacillaceae</taxon>
        <taxon>Xylanibacillus</taxon>
    </lineage>
</organism>
<dbReference type="PANTHER" id="PTHR31297">
    <property type="entry name" value="GLUCAN ENDO-1,6-BETA-GLUCOSIDASE B"/>
    <property type="match status" value="1"/>
</dbReference>
<dbReference type="GO" id="GO:0008422">
    <property type="term" value="F:beta-glucosidase activity"/>
    <property type="evidence" value="ECO:0007669"/>
    <property type="project" value="TreeGrafter"/>
</dbReference>
<keyword evidence="10" id="KW-1185">Reference proteome</keyword>
<evidence type="ECO:0000256" key="2">
    <source>
        <dbReference type="ARBA" id="ARBA00022801"/>
    </source>
</evidence>
<reference evidence="9" key="1">
    <citation type="submission" date="2021-04" db="EMBL/GenBank/DDBJ databases">
        <title>Draft genome sequence of Xylanibacillus composti strain K13.</title>
        <authorList>
            <person name="Uke A."/>
            <person name="Chhe C."/>
            <person name="Baramee S."/>
            <person name="Kosugi A."/>
        </authorList>
    </citation>
    <scope>NUCLEOTIDE SEQUENCE</scope>
    <source>
        <strain evidence="9">K13</strain>
    </source>
</reference>
<dbReference type="PANTHER" id="PTHR31297:SF41">
    <property type="entry name" value="ENDOGLUCANASE, PUTATIVE (AFU_ORTHOLOGUE AFUA_5G01830)-RELATED"/>
    <property type="match status" value="1"/>
</dbReference>
<dbReference type="InterPro" id="IPR001547">
    <property type="entry name" value="Glyco_hydro_5"/>
</dbReference>
<proteinExistence type="inferred from homology"/>
<dbReference type="GO" id="GO:0030245">
    <property type="term" value="P:cellulose catabolic process"/>
    <property type="evidence" value="ECO:0007669"/>
    <property type="project" value="UniProtKB-KW"/>
</dbReference>
<accession>A0A8J4H6R6</accession>
<dbReference type="Gene3D" id="3.20.20.80">
    <property type="entry name" value="Glycosidases"/>
    <property type="match status" value="1"/>
</dbReference>
<keyword evidence="3" id="KW-0136">Cellulose degradation</keyword>
<gene>
    <name evidence="9" type="ORF">XYCOK13_23520</name>
</gene>
<protein>
    <submittedName>
        <fullName evidence="9">Endoglucanase</fullName>
    </submittedName>
</protein>
<evidence type="ECO:0000313" key="10">
    <source>
        <dbReference type="Proteomes" id="UP000677918"/>
    </source>
</evidence>
<evidence type="ECO:0000256" key="3">
    <source>
        <dbReference type="ARBA" id="ARBA00023001"/>
    </source>
</evidence>
<dbReference type="Proteomes" id="UP000677918">
    <property type="component" value="Unassembled WGS sequence"/>
</dbReference>
<evidence type="ECO:0000256" key="4">
    <source>
        <dbReference type="ARBA" id="ARBA00023277"/>
    </source>
</evidence>
<comment type="similarity">
    <text evidence="1 7">Belongs to the glycosyl hydrolase 5 (cellulase A) family.</text>
</comment>
<evidence type="ECO:0000256" key="7">
    <source>
        <dbReference type="RuleBase" id="RU361153"/>
    </source>
</evidence>
<dbReference type="SUPFAM" id="SSF51445">
    <property type="entry name" value="(Trans)glycosidases"/>
    <property type="match status" value="1"/>
</dbReference>
<keyword evidence="4" id="KW-0119">Carbohydrate metabolism</keyword>
<evidence type="ECO:0000256" key="5">
    <source>
        <dbReference type="ARBA" id="ARBA00023295"/>
    </source>
</evidence>
<dbReference type="InterPro" id="IPR017853">
    <property type="entry name" value="GH"/>
</dbReference>
<feature type="domain" description="Glycoside hydrolase family 5" evidence="8">
    <location>
        <begin position="18"/>
        <end position="324"/>
    </location>
</feature>
<dbReference type="GO" id="GO:0009986">
    <property type="term" value="C:cell surface"/>
    <property type="evidence" value="ECO:0007669"/>
    <property type="project" value="TreeGrafter"/>
</dbReference>
<keyword evidence="2 7" id="KW-0378">Hydrolase</keyword>
<name>A0A8J4H6R6_9BACL</name>
<dbReference type="RefSeq" id="WP_213412330.1">
    <property type="nucleotide sequence ID" value="NZ_BOVK01000029.1"/>
</dbReference>
<keyword evidence="6" id="KW-0624">Polysaccharide degradation</keyword>
<keyword evidence="5 7" id="KW-0326">Glycosidase</keyword>